<proteinExistence type="predicted"/>
<name>A0ABQ4Q4D4_9BURK</name>
<organism evidence="2 3">
    <name type="scientific">Noviherbaspirillum aridicola</name>
    <dbReference type="NCBI Taxonomy" id="2849687"/>
    <lineage>
        <taxon>Bacteria</taxon>
        <taxon>Pseudomonadati</taxon>
        <taxon>Pseudomonadota</taxon>
        <taxon>Betaproteobacteria</taxon>
        <taxon>Burkholderiales</taxon>
        <taxon>Oxalobacteraceae</taxon>
        <taxon>Noviherbaspirillum</taxon>
    </lineage>
</organism>
<feature type="region of interest" description="Disordered" evidence="1">
    <location>
        <begin position="1"/>
        <end position="20"/>
    </location>
</feature>
<dbReference type="Proteomes" id="UP000887222">
    <property type="component" value="Unassembled WGS sequence"/>
</dbReference>
<protein>
    <submittedName>
        <fullName evidence="2">Uncharacterized protein</fullName>
    </submittedName>
</protein>
<comment type="caution">
    <text evidence="2">The sequence shown here is derived from an EMBL/GenBank/DDBJ whole genome shotgun (WGS) entry which is preliminary data.</text>
</comment>
<evidence type="ECO:0000313" key="3">
    <source>
        <dbReference type="Proteomes" id="UP000887222"/>
    </source>
</evidence>
<feature type="compositionally biased region" description="Basic and acidic residues" evidence="1">
    <location>
        <begin position="47"/>
        <end position="59"/>
    </location>
</feature>
<sequence length="118" mass="12827">MARSAYQLLSGPPGFGPAGTPALLVQAEWGRPACRISGGGSACVASRDLRTNRSPDHRGLGRQGRRPYLFGLSGAASLPDQRSPHKLIAADRPHSTNTRPMFRTKKTAPEQERLFHMH</sequence>
<gene>
    <name evidence="2" type="ORF">NCCP691_19830</name>
</gene>
<accession>A0ABQ4Q4D4</accession>
<keyword evidence="3" id="KW-1185">Reference proteome</keyword>
<reference evidence="2 3" key="1">
    <citation type="journal article" date="2022" name="Int. J. Syst. Evol. Microbiol.">
        <title>Noviherbaspirillum aridicola sp. nov., isolated from an arid soil in Pakistan.</title>
        <authorList>
            <person name="Khan I.U."/>
            <person name="Saqib M."/>
            <person name="Amin A."/>
            <person name="Hussain F."/>
            <person name="Li L."/>
            <person name="Liu Y.H."/>
            <person name="Fang B.Z."/>
            <person name="Ahmed I."/>
            <person name="Li W.J."/>
        </authorList>
    </citation>
    <scope>NUCLEOTIDE SEQUENCE [LARGE SCALE GENOMIC DNA]</scope>
    <source>
        <strain evidence="2 3">NCCP-691</strain>
    </source>
</reference>
<feature type="compositionally biased region" description="Basic and acidic residues" evidence="1">
    <location>
        <begin position="107"/>
        <end position="118"/>
    </location>
</feature>
<feature type="region of interest" description="Disordered" evidence="1">
    <location>
        <begin position="47"/>
        <end position="118"/>
    </location>
</feature>
<evidence type="ECO:0000256" key="1">
    <source>
        <dbReference type="SAM" id="MobiDB-lite"/>
    </source>
</evidence>
<dbReference type="EMBL" id="BPMK01000008">
    <property type="protein sequence ID" value="GIZ51969.1"/>
    <property type="molecule type" value="Genomic_DNA"/>
</dbReference>
<evidence type="ECO:0000313" key="2">
    <source>
        <dbReference type="EMBL" id="GIZ51969.1"/>
    </source>
</evidence>